<feature type="transmembrane region" description="Helical" evidence="9">
    <location>
        <begin position="971"/>
        <end position="991"/>
    </location>
</feature>
<dbReference type="PRINTS" id="PR00702">
    <property type="entry name" value="ACRIFLAVINRP"/>
</dbReference>
<dbReference type="EMBL" id="BLTE01000003">
    <property type="protein sequence ID" value="GFK93189.1"/>
    <property type="molecule type" value="Genomic_DNA"/>
</dbReference>
<dbReference type="Gene3D" id="3.30.2090.10">
    <property type="entry name" value="Multidrug efflux transporter AcrB TolC docking domain, DN and DC subdomains"/>
    <property type="match status" value="2"/>
</dbReference>
<feature type="transmembrane region" description="Helical" evidence="9">
    <location>
        <begin position="370"/>
        <end position="390"/>
    </location>
</feature>
<dbReference type="Pfam" id="PF00873">
    <property type="entry name" value="ACR_tran"/>
    <property type="match status" value="1"/>
</dbReference>
<keyword evidence="7 9" id="KW-1133">Transmembrane helix</keyword>
<evidence type="ECO:0000313" key="11">
    <source>
        <dbReference type="Proteomes" id="UP000494245"/>
    </source>
</evidence>
<dbReference type="NCBIfam" id="TIGR00915">
    <property type="entry name" value="2A0602"/>
    <property type="match status" value="1"/>
</dbReference>
<dbReference type="AlphaFoldDB" id="A0A6V8LSY4"/>
<keyword evidence="11" id="KW-1185">Reference proteome</keyword>
<dbReference type="GO" id="GO:0042910">
    <property type="term" value="F:xenobiotic transmembrane transporter activity"/>
    <property type="evidence" value="ECO:0007669"/>
    <property type="project" value="TreeGrafter"/>
</dbReference>
<dbReference type="GO" id="GO:0015562">
    <property type="term" value="F:efflux transmembrane transporter activity"/>
    <property type="evidence" value="ECO:0007669"/>
    <property type="project" value="InterPro"/>
</dbReference>
<protein>
    <submittedName>
        <fullName evidence="10">Efflux pump membrane transporter BepE</fullName>
    </submittedName>
</protein>
<reference evidence="10 11" key="2">
    <citation type="submission" date="2020-05" db="EMBL/GenBank/DDBJ databases">
        <title>Draft genome sequence of Desulfovibrio sp. strainFSS-1.</title>
        <authorList>
            <person name="Shimoshige H."/>
            <person name="Kobayashi H."/>
            <person name="Maekawa T."/>
        </authorList>
    </citation>
    <scope>NUCLEOTIDE SEQUENCE [LARGE SCALE GENOMIC DNA]</scope>
    <source>
        <strain evidence="10 11">SIID29052-01</strain>
    </source>
</reference>
<dbReference type="PANTHER" id="PTHR32063:SF13">
    <property type="entry name" value="MULTIDRUG EFFLUX PUMP SUBUNIT ACRB-RELATED"/>
    <property type="match status" value="1"/>
</dbReference>
<dbReference type="InterPro" id="IPR001036">
    <property type="entry name" value="Acrflvin-R"/>
</dbReference>
<dbReference type="FunFam" id="3.30.70.1430:FF:000001">
    <property type="entry name" value="Efflux pump membrane transporter"/>
    <property type="match status" value="1"/>
</dbReference>
<dbReference type="SUPFAM" id="SSF82714">
    <property type="entry name" value="Multidrug efflux transporter AcrB TolC docking domain, DN and DC subdomains"/>
    <property type="match status" value="2"/>
</dbReference>
<name>A0A6V8LSY4_9BACT</name>
<dbReference type="GO" id="GO:0009636">
    <property type="term" value="P:response to toxic substance"/>
    <property type="evidence" value="ECO:0007669"/>
    <property type="project" value="UniProtKB-ARBA"/>
</dbReference>
<evidence type="ECO:0000256" key="1">
    <source>
        <dbReference type="ARBA" id="ARBA00004429"/>
    </source>
</evidence>
<feature type="transmembrane region" description="Helical" evidence="9">
    <location>
        <begin position="12"/>
        <end position="33"/>
    </location>
</feature>
<accession>A0A6V8LSY4</accession>
<organism evidence="10 11">
    <name type="scientific">Fundidesulfovibrio magnetotacticus</name>
    <dbReference type="NCBI Taxonomy" id="2730080"/>
    <lineage>
        <taxon>Bacteria</taxon>
        <taxon>Pseudomonadati</taxon>
        <taxon>Thermodesulfobacteriota</taxon>
        <taxon>Desulfovibrionia</taxon>
        <taxon>Desulfovibrionales</taxon>
        <taxon>Desulfovibrionaceae</taxon>
        <taxon>Fundidesulfovibrio</taxon>
    </lineage>
</organism>
<feature type="transmembrane region" description="Helical" evidence="9">
    <location>
        <begin position="892"/>
        <end position="916"/>
    </location>
</feature>
<evidence type="ECO:0000256" key="8">
    <source>
        <dbReference type="ARBA" id="ARBA00023136"/>
    </source>
</evidence>
<proteinExistence type="inferred from homology"/>
<feature type="transmembrane region" description="Helical" evidence="9">
    <location>
        <begin position="922"/>
        <end position="946"/>
    </location>
</feature>
<comment type="caution">
    <text evidence="10">The sequence shown here is derived from an EMBL/GenBank/DDBJ whole genome shotgun (WGS) entry which is preliminary data.</text>
</comment>
<evidence type="ECO:0000256" key="7">
    <source>
        <dbReference type="ARBA" id="ARBA00022989"/>
    </source>
</evidence>
<dbReference type="SUPFAM" id="SSF82866">
    <property type="entry name" value="Multidrug efflux transporter AcrB transmembrane domain"/>
    <property type="match status" value="2"/>
</dbReference>
<dbReference type="GO" id="GO:0005886">
    <property type="term" value="C:plasma membrane"/>
    <property type="evidence" value="ECO:0007669"/>
    <property type="project" value="UniProtKB-SubCell"/>
</dbReference>
<evidence type="ECO:0000256" key="3">
    <source>
        <dbReference type="ARBA" id="ARBA00022448"/>
    </source>
</evidence>
<keyword evidence="5" id="KW-0997">Cell inner membrane</keyword>
<feature type="transmembrane region" description="Helical" evidence="9">
    <location>
        <begin position="1003"/>
        <end position="1025"/>
    </location>
</feature>
<comment type="similarity">
    <text evidence="2">Belongs to the resistance-nodulation-cell division (RND) (TC 2.A.6) family.</text>
</comment>
<dbReference type="Gene3D" id="1.20.1640.10">
    <property type="entry name" value="Multidrug efflux transporter AcrB transmembrane domain"/>
    <property type="match status" value="2"/>
</dbReference>
<feature type="transmembrane region" description="Helical" evidence="9">
    <location>
        <begin position="473"/>
        <end position="491"/>
    </location>
</feature>
<evidence type="ECO:0000313" key="10">
    <source>
        <dbReference type="EMBL" id="GFK93189.1"/>
    </source>
</evidence>
<sequence length="1047" mass="113271">MFSKFFIERPVLANVIAVVMMLLGAVSLMRLPVAQYPEITPPTVQVSTSYPGASPEVVAETVAAPLEQQINGVENMLYMSSKSSSDGSYQLNITFEVGTDLDIATVLVQNRANVAIPRLPQDVQRQGLTVNKQSTAILLVVTLESPDKRFDDLFLSNYAYLRIKDEISRINGVGAVNIYGADEYGMRIWLDPDKLKSLGLAAQDVVNAISNQNVQVASGMIGQAPTPPDQVFQLTIQTLGRLEDVTQFEDIIVKSSFDQTGRIVRVRDVGRVELGAKTYSVFGQKDGQPATCMATYLLPGANAIDVADKIKAKMKELARDFPPGLEYSIPFDTTRFVNKAIEQVYHTLFEAAVLVLVVIMVFLQNWRAMLVPATTVPVTILGAFVAMAGLGFSVNLITLFGIILAIGIVVDDAIIVVEGAMHHMEHGKNSHDAAILAMSELFGPIIGITLVLTAVFLPAAFLPGITGQLYRQFALVIASTAVISAINAATLKPTQCALWLKPRTTEPNAFFRGFNLVYGKFEALYEHAVRFMVGHSRLVMIGYAGLVAATLWFFMQLPTGFLPEEDQGYCVVSVQLPPGSSLARTALVNQKVNAILQSTPGLDNWVTFGGLSIMDNVSQPNCIAVFPVYKDWSKRAKNEDQQAIVGHIQAGLSGMQEAMGFVMVPPAIQGLGQAGGFEMVVQDKGNLGPKALEGATRSMMIAGRTQSSLEGVSVLFNASTPQIWLDVNRTQALTYGVPIPNLFNTLQTYLGSAYVNDFNKFGRVYQVRVQADTMFRLRAKDIGLLQVPNVQGNMVPLGAMVSARDIIGPPILTRYNLYTAASIYGSSAPGFSSGQALTVMEQMAADKLPSSMGFEWTGMSFQEKRVGSQAYFIFALAILLVYLVLCAQYESWILPTSVILVVPLALLGTAVAVYIRGMDNNVYTQIGVVLLIALASKNAILIVEFARELRMKGRPIAEAAVEAARLRFRPILMTSFAFILGVVPLLFASGAGGASQQAVGTAVFGGMIASTLLAVLVVPVFYVLIQTFSERLTPPPAAHDDGGQPQH</sequence>
<comment type="subcellular location">
    <subcellularLocation>
        <location evidence="1">Cell inner membrane</location>
        <topology evidence="1">Multi-pass membrane protein</topology>
    </subcellularLocation>
</comment>
<feature type="transmembrane region" description="Helical" evidence="9">
    <location>
        <begin position="396"/>
        <end position="420"/>
    </location>
</feature>
<dbReference type="Proteomes" id="UP000494245">
    <property type="component" value="Unassembled WGS sequence"/>
</dbReference>
<dbReference type="Gene3D" id="3.30.70.1320">
    <property type="entry name" value="Multidrug efflux transporter AcrB pore domain like"/>
    <property type="match status" value="1"/>
</dbReference>
<keyword evidence="8 9" id="KW-0472">Membrane</keyword>
<keyword evidence="6 9" id="KW-0812">Transmembrane</keyword>
<feature type="transmembrane region" description="Helical" evidence="9">
    <location>
        <begin position="344"/>
        <end position="363"/>
    </location>
</feature>
<dbReference type="NCBIfam" id="NF000282">
    <property type="entry name" value="RND_permease_1"/>
    <property type="match status" value="1"/>
</dbReference>
<dbReference type="InterPro" id="IPR004764">
    <property type="entry name" value="MdtF-like"/>
</dbReference>
<dbReference type="RefSeq" id="WP_173081961.1">
    <property type="nucleotide sequence ID" value="NZ_BLTE01000003.1"/>
</dbReference>
<evidence type="ECO:0000256" key="6">
    <source>
        <dbReference type="ARBA" id="ARBA00022692"/>
    </source>
</evidence>
<dbReference type="Gene3D" id="3.30.70.1440">
    <property type="entry name" value="Multidrug efflux transporter AcrB pore domain"/>
    <property type="match status" value="1"/>
</dbReference>
<dbReference type="InterPro" id="IPR027463">
    <property type="entry name" value="AcrB_DN_DC_subdom"/>
</dbReference>
<evidence type="ECO:0000256" key="2">
    <source>
        <dbReference type="ARBA" id="ARBA00010942"/>
    </source>
</evidence>
<reference evidence="10 11" key="1">
    <citation type="submission" date="2020-04" db="EMBL/GenBank/DDBJ databases">
        <authorList>
            <consortium name="Desulfovibrio sp. FSS-1 genome sequencing consortium"/>
            <person name="Shimoshige H."/>
            <person name="Kobayashi H."/>
            <person name="Maekawa T."/>
        </authorList>
    </citation>
    <scope>NUCLEOTIDE SEQUENCE [LARGE SCALE GENOMIC DNA]</scope>
    <source>
        <strain evidence="10 11">SIID29052-01</strain>
    </source>
</reference>
<evidence type="ECO:0000256" key="5">
    <source>
        <dbReference type="ARBA" id="ARBA00022519"/>
    </source>
</evidence>
<feature type="transmembrane region" description="Helical" evidence="9">
    <location>
        <begin position="868"/>
        <end position="885"/>
    </location>
</feature>
<feature type="transmembrane region" description="Helical" evidence="9">
    <location>
        <begin position="538"/>
        <end position="555"/>
    </location>
</feature>
<keyword evidence="4" id="KW-1003">Cell membrane</keyword>
<evidence type="ECO:0000256" key="9">
    <source>
        <dbReference type="SAM" id="Phobius"/>
    </source>
</evidence>
<evidence type="ECO:0000256" key="4">
    <source>
        <dbReference type="ARBA" id="ARBA00022475"/>
    </source>
</evidence>
<dbReference type="Gene3D" id="3.30.70.1430">
    <property type="entry name" value="Multidrug efflux transporter AcrB pore domain"/>
    <property type="match status" value="2"/>
</dbReference>
<dbReference type="SUPFAM" id="SSF82693">
    <property type="entry name" value="Multidrug efflux transporter AcrB pore domain, PN1, PN2, PC1 and PC2 subdomains"/>
    <property type="match status" value="4"/>
</dbReference>
<keyword evidence="3" id="KW-0813">Transport</keyword>
<feature type="transmembrane region" description="Helical" evidence="9">
    <location>
        <begin position="441"/>
        <end position="461"/>
    </location>
</feature>
<dbReference type="PANTHER" id="PTHR32063">
    <property type="match status" value="1"/>
</dbReference>
<gene>
    <name evidence="10" type="primary">bepE_1</name>
    <name evidence="10" type="ORF">NNJEOMEG_01020</name>
</gene>